<comment type="caution">
    <text evidence="1">The sequence shown here is derived from an EMBL/GenBank/DDBJ whole genome shotgun (WGS) entry which is preliminary data.</text>
</comment>
<organism evidence="1 2">
    <name type="scientific">Ruminococcus bicirculans</name>
    <name type="common">ex Wegman et al. 2014</name>
    <dbReference type="NCBI Taxonomy" id="1160721"/>
    <lineage>
        <taxon>Bacteria</taxon>
        <taxon>Bacillati</taxon>
        <taxon>Bacillota</taxon>
        <taxon>Clostridia</taxon>
        <taxon>Eubacteriales</taxon>
        <taxon>Oscillospiraceae</taxon>
        <taxon>Ruminococcus</taxon>
    </lineage>
</organism>
<dbReference type="AlphaFoldDB" id="A0AAW6ECL7"/>
<dbReference type="Proteomes" id="UP001211015">
    <property type="component" value="Unassembled WGS sequence"/>
</dbReference>
<dbReference type="EMBL" id="JAQMLV010000022">
    <property type="protein sequence ID" value="MDB8745891.1"/>
    <property type="molecule type" value="Genomic_DNA"/>
</dbReference>
<reference evidence="1" key="1">
    <citation type="submission" date="2023-01" db="EMBL/GenBank/DDBJ databases">
        <title>Human gut microbiome strain richness.</title>
        <authorList>
            <person name="Chen-Liaw A."/>
        </authorList>
    </citation>
    <scope>NUCLEOTIDE SEQUENCE</scope>
    <source>
        <strain evidence="1">1001275st1_F4_1001275B_160808</strain>
    </source>
</reference>
<proteinExistence type="predicted"/>
<evidence type="ECO:0000313" key="2">
    <source>
        <dbReference type="Proteomes" id="UP001211015"/>
    </source>
</evidence>
<evidence type="ECO:0000313" key="1">
    <source>
        <dbReference type="EMBL" id="MDB8745891.1"/>
    </source>
</evidence>
<accession>A0AAW6ECL7</accession>
<dbReference type="RefSeq" id="WP_410065156.1">
    <property type="nucleotide sequence ID" value="NZ_DBEXRK010000292.1"/>
</dbReference>
<name>A0AAW6ECL7_9FIRM</name>
<gene>
    <name evidence="1" type="ORF">PNU62_12760</name>
</gene>
<sequence length="107" mass="11974">MIMRIENAPYVKAVMGGNEYAIQNSPKNVAAAIYKANVTQQNISILTPDNVTIVSTFGPFLDRCTDLDYTNKKLIPELTAMQTLQQPVPQVKLYRNNGINKDKGMNR</sequence>
<protein>
    <submittedName>
        <fullName evidence="1">Uncharacterized protein</fullName>
    </submittedName>
</protein>